<reference evidence="3" key="4">
    <citation type="submission" date="2025-09" db="UniProtKB">
        <authorList>
            <consortium name="Ensembl"/>
        </authorList>
    </citation>
    <scope>IDENTIFICATION</scope>
</reference>
<dbReference type="PANTHER" id="PTHR12358">
    <property type="entry name" value="SPHINGOSINE KINASE"/>
    <property type="match status" value="1"/>
</dbReference>
<reference evidence="4" key="1">
    <citation type="submission" date="2013-03" db="EMBL/GenBank/DDBJ databases">
        <authorList>
            <person name="Jeffery W."/>
            <person name="Warren W."/>
            <person name="Wilson R.K."/>
        </authorList>
    </citation>
    <scope>NUCLEOTIDE SEQUENCE</scope>
    <source>
        <strain evidence="4">female</strain>
    </source>
</reference>
<dbReference type="Pfam" id="PF00781">
    <property type="entry name" value="DAGK_cat"/>
    <property type="match status" value="1"/>
</dbReference>
<name>A0A3B1K4W2_ASTMX</name>
<feature type="region of interest" description="Disordered" evidence="1">
    <location>
        <begin position="503"/>
        <end position="529"/>
    </location>
</feature>
<dbReference type="Gene3D" id="2.60.200.40">
    <property type="match status" value="1"/>
</dbReference>
<feature type="compositionally biased region" description="Acidic residues" evidence="1">
    <location>
        <begin position="401"/>
        <end position="411"/>
    </location>
</feature>
<dbReference type="GO" id="GO:0005829">
    <property type="term" value="C:cytosol"/>
    <property type="evidence" value="ECO:0007669"/>
    <property type="project" value="Ensembl"/>
</dbReference>
<dbReference type="InterPro" id="IPR017438">
    <property type="entry name" value="ATP-NAD_kinase_N"/>
</dbReference>
<feature type="region of interest" description="Disordered" evidence="1">
    <location>
        <begin position="395"/>
        <end position="415"/>
    </location>
</feature>
<dbReference type="GO" id="GO:0001727">
    <property type="term" value="F:lipid kinase activity"/>
    <property type="evidence" value="ECO:0007669"/>
    <property type="project" value="TreeGrafter"/>
</dbReference>
<feature type="compositionally biased region" description="Low complexity" evidence="1">
    <location>
        <begin position="33"/>
        <end position="43"/>
    </location>
</feature>
<dbReference type="SUPFAM" id="SSF111331">
    <property type="entry name" value="NAD kinase/diacylglycerol kinase-like"/>
    <property type="match status" value="1"/>
</dbReference>
<dbReference type="SMART" id="SM00046">
    <property type="entry name" value="DAGKc"/>
    <property type="match status" value="1"/>
</dbReference>
<dbReference type="STRING" id="7994.ENSAMXP00000049548"/>
<protein>
    <submittedName>
        <fullName evidence="3">Ceramide kinase-like</fullName>
    </submittedName>
</protein>
<dbReference type="Pfam" id="PF19280">
    <property type="entry name" value="CERK_C"/>
    <property type="match status" value="1"/>
</dbReference>
<feature type="compositionally biased region" description="Basic residues" evidence="1">
    <location>
        <begin position="22"/>
        <end position="32"/>
    </location>
</feature>
<dbReference type="InParanoid" id="A0A3B1K4W2"/>
<accession>A0A3B1K4W2</accession>
<dbReference type="GO" id="GO:0005634">
    <property type="term" value="C:nucleus"/>
    <property type="evidence" value="ECO:0007669"/>
    <property type="project" value="Ensembl"/>
</dbReference>
<dbReference type="GO" id="GO:2000425">
    <property type="term" value="P:regulation of apoptotic cell clearance"/>
    <property type="evidence" value="ECO:0007669"/>
    <property type="project" value="Ensembl"/>
</dbReference>
<feature type="region of interest" description="Disordered" evidence="1">
    <location>
        <begin position="1"/>
        <end position="72"/>
    </location>
</feature>
<dbReference type="GO" id="GO:0016020">
    <property type="term" value="C:membrane"/>
    <property type="evidence" value="ECO:0007669"/>
    <property type="project" value="GOC"/>
</dbReference>
<dbReference type="Proteomes" id="UP000018467">
    <property type="component" value="Unassembled WGS sequence"/>
</dbReference>
<proteinExistence type="predicted"/>
<sequence>MSEAMRESEQPACPRAQENNSKKKKKKRKTRQQKQSQHQQQQQVGVEEGARSSVDPPQPDRTGTGTETGTDPLLRGIFQIGKKSHDVVLTASRITWTPIEPDHPTGQSSVKKPQEDSVELKDVFAVKVKRRRSVGQTSGGTLLGITLFTCRPKGAKLKDHAVHLNNLSADHCEIWFKQLKEILNGFQSRPKSLKVFINPCSHKKEANQIYEDQVAPLFKLADIKTDVTITERKGHALSILKDCRLDEYDGVVCVGGDGSVAEVAHGLLLRAQMDAGRDTDSIFMPVQAALPLGVIPAGSTDAVACSVHGIRHPVTAALHIIMGHRQAVDVCSVSSMGRLLRFCFSVMFGFGSRTLAAAEKLTWIPNTQRREVAFITTLTNLKPEECELSFIPSSGGVVDQSDSESESELSDVGEGGPWQRRRGLFLNISIMSIPCLCSIAPRGLAPFTRLNNSSMALVAVGNASRSEFIKHLKRYSSTNNQFSFSFVETQCVYAVRLRPRSHSGWTDETSEENEESDSKNTPIISSEGTHPWNIDGELLEVPGELLIRVHSRILTLFGADVEEAEERPIKCSCI</sequence>
<evidence type="ECO:0000259" key="2">
    <source>
        <dbReference type="PROSITE" id="PS50146"/>
    </source>
</evidence>
<dbReference type="Gene3D" id="3.40.50.10330">
    <property type="entry name" value="Probable inorganic polyphosphate/atp-NAD kinase, domain 1"/>
    <property type="match status" value="1"/>
</dbReference>
<dbReference type="InterPro" id="IPR050187">
    <property type="entry name" value="Lipid_Phosphate_FormReg"/>
</dbReference>
<reference evidence="4" key="2">
    <citation type="journal article" date="2014" name="Nat. Commun.">
        <title>The cavefish genome reveals candidate genes for eye loss.</title>
        <authorList>
            <person name="McGaugh S.E."/>
            <person name="Gross J.B."/>
            <person name="Aken B."/>
            <person name="Blin M."/>
            <person name="Borowsky R."/>
            <person name="Chalopin D."/>
            <person name="Hinaux H."/>
            <person name="Jeffery W.R."/>
            <person name="Keene A."/>
            <person name="Ma L."/>
            <person name="Minx P."/>
            <person name="Murphy D."/>
            <person name="O'Quin K.E."/>
            <person name="Retaux S."/>
            <person name="Rohner N."/>
            <person name="Searle S.M."/>
            <person name="Stahl B.A."/>
            <person name="Tabin C."/>
            <person name="Volff J.N."/>
            <person name="Yoshizawa M."/>
            <person name="Warren W.C."/>
        </authorList>
    </citation>
    <scope>NUCLEOTIDE SEQUENCE [LARGE SCALE GENOMIC DNA]</scope>
    <source>
        <strain evidence="4">female</strain>
    </source>
</reference>
<dbReference type="Bgee" id="ENSAMXG00000035461">
    <property type="expression patterns" value="Expressed in camera-type eye and 12 other cell types or tissues"/>
</dbReference>
<evidence type="ECO:0000313" key="3">
    <source>
        <dbReference type="Ensembl" id="ENSAMXP00000049548.1"/>
    </source>
</evidence>
<reference evidence="3" key="3">
    <citation type="submission" date="2025-08" db="UniProtKB">
        <authorList>
            <consortium name="Ensembl"/>
        </authorList>
    </citation>
    <scope>IDENTIFICATION</scope>
</reference>
<dbReference type="AlphaFoldDB" id="A0A3B1K4W2"/>
<dbReference type="GeneTree" id="ENSGT00940000157578"/>
<dbReference type="GO" id="GO:0042461">
    <property type="term" value="P:photoreceptor cell development"/>
    <property type="evidence" value="ECO:0007669"/>
    <property type="project" value="Ensembl"/>
</dbReference>
<dbReference type="FunCoup" id="A0A3B1K4W2">
    <property type="interactions" value="102"/>
</dbReference>
<dbReference type="GO" id="GO:0006665">
    <property type="term" value="P:sphingolipid metabolic process"/>
    <property type="evidence" value="ECO:0007669"/>
    <property type="project" value="TreeGrafter"/>
</dbReference>
<dbReference type="Pfam" id="PF25382">
    <property type="entry name" value="PH_CERK"/>
    <property type="match status" value="1"/>
</dbReference>
<dbReference type="InterPro" id="IPR016064">
    <property type="entry name" value="NAD/diacylglycerol_kinase_sf"/>
</dbReference>
<organism evidence="3 4">
    <name type="scientific">Astyanax mexicanus</name>
    <name type="common">Blind cave fish</name>
    <name type="synonym">Astyanax fasciatus mexicanus</name>
    <dbReference type="NCBI Taxonomy" id="7994"/>
    <lineage>
        <taxon>Eukaryota</taxon>
        <taxon>Metazoa</taxon>
        <taxon>Chordata</taxon>
        <taxon>Craniata</taxon>
        <taxon>Vertebrata</taxon>
        <taxon>Euteleostomi</taxon>
        <taxon>Actinopterygii</taxon>
        <taxon>Neopterygii</taxon>
        <taxon>Teleostei</taxon>
        <taxon>Ostariophysi</taxon>
        <taxon>Characiformes</taxon>
        <taxon>Characoidei</taxon>
        <taxon>Acestrorhamphidae</taxon>
        <taxon>Acestrorhamphinae</taxon>
        <taxon>Astyanax</taxon>
    </lineage>
</organism>
<keyword evidence="4" id="KW-1185">Reference proteome</keyword>
<dbReference type="PROSITE" id="PS50146">
    <property type="entry name" value="DAGK"/>
    <property type="match status" value="1"/>
</dbReference>
<evidence type="ECO:0000313" key="4">
    <source>
        <dbReference type="Proteomes" id="UP000018467"/>
    </source>
</evidence>
<dbReference type="InterPro" id="IPR001206">
    <property type="entry name" value="Diacylglycerol_kinase_cat_dom"/>
</dbReference>
<dbReference type="InterPro" id="IPR057465">
    <property type="entry name" value="CERK_PH"/>
</dbReference>
<dbReference type="GO" id="GO:1902176">
    <property type="term" value="P:negative regulation of oxidative stress-induced intrinsic apoptotic signaling pathway"/>
    <property type="evidence" value="ECO:0007669"/>
    <property type="project" value="Ensembl"/>
</dbReference>
<evidence type="ECO:0000256" key="1">
    <source>
        <dbReference type="SAM" id="MobiDB-lite"/>
    </source>
</evidence>
<dbReference type="GO" id="GO:0010842">
    <property type="term" value="P:retina layer formation"/>
    <property type="evidence" value="ECO:0007669"/>
    <property type="project" value="Ensembl"/>
</dbReference>
<feature type="domain" description="DAGKc" evidence="2">
    <location>
        <begin position="188"/>
        <end position="337"/>
    </location>
</feature>
<dbReference type="Ensembl" id="ENSAMXT00000031051.1">
    <property type="protein sequence ID" value="ENSAMXP00000049548.1"/>
    <property type="gene ID" value="ENSAMXG00000035461.1"/>
</dbReference>
<dbReference type="InterPro" id="IPR045363">
    <property type="entry name" value="CERK_C"/>
</dbReference>
<dbReference type="PANTHER" id="PTHR12358:SF26">
    <property type="entry name" value="CERAMIDE KINASE-LIKE PROTEIN"/>
    <property type="match status" value="1"/>
</dbReference>